<protein>
    <submittedName>
        <fullName evidence="1">Uncharacterized protein</fullName>
    </submittedName>
</protein>
<sequence length="297" mass="32954">MSVGQAHRLGKFVVEALLAVRSYFSSGVVQKKISDGDWVSNFKQEFIQLVKRLIPTNPFSRERVDRAADYPKGWTLPPLDDQKARLTEIFPRIDLSHVDALVDDIKIPKSKHRFVDGIAIIPKFTHLLKTVANRSDFNSDYAMIGSELVKRISLSQSFYNKAGPIDDRHIRVDNEAMEIVSRLEGSTLGDVLVLPINFGSFYAGWSPRAAKWEALSNGQLPLISVQIFCLLLTMPDRLASGSLGVDLSADGWDPDGTQIWSSCTTYLTMEKDEIELSMGSSGEPTGGYGTPIAFLEL</sequence>
<comment type="caution">
    <text evidence="1">The sequence shown here is derived from an EMBL/GenBank/DDBJ whole genome shotgun (WGS) entry which is preliminary data.</text>
</comment>
<name>A0A1F4PPM9_UNCK3</name>
<organism evidence="1 2">
    <name type="scientific">candidate division Kazan bacterium RIFCSPLOWO2_01_FULL_48_13</name>
    <dbReference type="NCBI Taxonomy" id="1798539"/>
    <lineage>
        <taxon>Bacteria</taxon>
        <taxon>Bacteria division Kazan-3B-28</taxon>
    </lineage>
</organism>
<gene>
    <name evidence="1" type="ORF">A2994_00760</name>
</gene>
<evidence type="ECO:0000313" key="1">
    <source>
        <dbReference type="EMBL" id="OGB85540.1"/>
    </source>
</evidence>
<evidence type="ECO:0000313" key="2">
    <source>
        <dbReference type="Proteomes" id="UP000179010"/>
    </source>
</evidence>
<dbReference type="EMBL" id="METE01000002">
    <property type="protein sequence ID" value="OGB85540.1"/>
    <property type="molecule type" value="Genomic_DNA"/>
</dbReference>
<accession>A0A1F4PPM9</accession>
<dbReference type="Proteomes" id="UP000179010">
    <property type="component" value="Unassembled WGS sequence"/>
</dbReference>
<reference evidence="1 2" key="1">
    <citation type="journal article" date="2016" name="Nat. Commun.">
        <title>Thousands of microbial genomes shed light on interconnected biogeochemical processes in an aquifer system.</title>
        <authorList>
            <person name="Anantharaman K."/>
            <person name="Brown C.T."/>
            <person name="Hug L.A."/>
            <person name="Sharon I."/>
            <person name="Castelle C.J."/>
            <person name="Probst A.J."/>
            <person name="Thomas B.C."/>
            <person name="Singh A."/>
            <person name="Wilkins M.J."/>
            <person name="Karaoz U."/>
            <person name="Brodie E.L."/>
            <person name="Williams K.H."/>
            <person name="Hubbard S.S."/>
            <person name="Banfield J.F."/>
        </authorList>
    </citation>
    <scope>NUCLEOTIDE SEQUENCE [LARGE SCALE GENOMIC DNA]</scope>
</reference>
<dbReference type="AlphaFoldDB" id="A0A1F4PPM9"/>
<proteinExistence type="predicted"/>
<dbReference type="STRING" id="1798539.A2994_00760"/>